<dbReference type="InterPro" id="IPR057204">
    <property type="entry name" value="DUF7882"/>
</dbReference>
<dbReference type="GO" id="GO:0016874">
    <property type="term" value="F:ligase activity"/>
    <property type="evidence" value="ECO:0007669"/>
    <property type="project" value="UniProtKB-KW"/>
</dbReference>
<accession>A0A3A5MB54</accession>
<dbReference type="EMBL" id="QZVS01000090">
    <property type="protein sequence ID" value="RJT87347.1"/>
    <property type="molecule type" value="Genomic_DNA"/>
</dbReference>
<evidence type="ECO:0000259" key="1">
    <source>
        <dbReference type="Pfam" id="PF25355"/>
    </source>
</evidence>
<sequence length="117" mass="12785">MGTLLYGNSGIVISFDDRALMHLQIVISAKLRRRESFVFSWIDAADANSGRSAIWIDPASTLYYRYFGSRVPTINREWIDALMLSANSAGGLVFMTEPVPTPPGVGAQHATPGPSIR</sequence>
<organism evidence="2 3">
    <name type="scientific">Cryobacterium melibiosiphilum</name>
    <dbReference type="NCBI Taxonomy" id="995039"/>
    <lineage>
        <taxon>Bacteria</taxon>
        <taxon>Bacillati</taxon>
        <taxon>Actinomycetota</taxon>
        <taxon>Actinomycetes</taxon>
        <taxon>Micrococcales</taxon>
        <taxon>Microbacteriaceae</taxon>
        <taxon>Cryobacterium</taxon>
    </lineage>
</organism>
<proteinExistence type="predicted"/>
<dbReference type="RefSeq" id="WP_119975492.1">
    <property type="nucleotide sequence ID" value="NZ_JBHSQA010000003.1"/>
</dbReference>
<keyword evidence="3" id="KW-1185">Reference proteome</keyword>
<keyword evidence="2" id="KW-0436">Ligase</keyword>
<protein>
    <submittedName>
        <fullName evidence="2">ATP-dependent DNA ligase</fullName>
    </submittedName>
</protein>
<dbReference type="Proteomes" id="UP000272015">
    <property type="component" value="Unassembled WGS sequence"/>
</dbReference>
<evidence type="ECO:0000313" key="3">
    <source>
        <dbReference type="Proteomes" id="UP000272015"/>
    </source>
</evidence>
<comment type="caution">
    <text evidence="2">The sequence shown here is derived from an EMBL/GenBank/DDBJ whole genome shotgun (WGS) entry which is preliminary data.</text>
</comment>
<dbReference type="Pfam" id="PF25355">
    <property type="entry name" value="DUF7882"/>
    <property type="match status" value="1"/>
</dbReference>
<reference evidence="2 3" key="1">
    <citation type="submission" date="2018-09" db="EMBL/GenBank/DDBJ databases">
        <title>Novel species of Cryobacterium.</title>
        <authorList>
            <person name="Liu Q."/>
            <person name="Xin Y.-H."/>
        </authorList>
    </citation>
    <scope>NUCLEOTIDE SEQUENCE [LARGE SCALE GENOMIC DNA]</scope>
    <source>
        <strain evidence="2 3">Hh39</strain>
    </source>
</reference>
<feature type="domain" description="DUF7882" evidence="1">
    <location>
        <begin position="1"/>
        <end position="97"/>
    </location>
</feature>
<gene>
    <name evidence="2" type="ORF">D6T64_15025</name>
</gene>
<dbReference type="OrthoDB" id="5123855at2"/>
<evidence type="ECO:0000313" key="2">
    <source>
        <dbReference type="EMBL" id="RJT87347.1"/>
    </source>
</evidence>
<dbReference type="AlphaFoldDB" id="A0A3A5MB54"/>
<name>A0A3A5MB54_9MICO</name>